<evidence type="ECO:0000313" key="7">
    <source>
        <dbReference type="Proteomes" id="UP000038040"/>
    </source>
</evidence>
<dbReference type="InterPro" id="IPR035969">
    <property type="entry name" value="Rab-GAP_TBC_sf"/>
</dbReference>
<dbReference type="EMBL" id="UYYG01001163">
    <property type="protein sequence ID" value="VDN57870.1"/>
    <property type="molecule type" value="Genomic_DNA"/>
</dbReference>
<dbReference type="Gene3D" id="3.40.250.10">
    <property type="entry name" value="Rhodanese-like domain"/>
    <property type="match status" value="1"/>
</dbReference>
<evidence type="ECO:0000256" key="1">
    <source>
        <dbReference type="ARBA" id="ARBA00004601"/>
    </source>
</evidence>
<dbReference type="SUPFAM" id="SSF52821">
    <property type="entry name" value="Rhodanese/Cell cycle control phosphatase"/>
    <property type="match status" value="1"/>
</dbReference>
<reference evidence="6 8" key="2">
    <citation type="submission" date="2018-11" db="EMBL/GenBank/DDBJ databases">
        <authorList>
            <consortium name="Pathogen Informatics"/>
        </authorList>
    </citation>
    <scope>NUCLEOTIDE SEQUENCE [LARGE SCALE GENOMIC DNA]</scope>
</reference>
<reference evidence="9" key="1">
    <citation type="submission" date="2017-02" db="UniProtKB">
        <authorList>
            <consortium name="WormBaseParasite"/>
        </authorList>
    </citation>
    <scope>IDENTIFICATION</scope>
</reference>
<dbReference type="WBParaSite" id="DME_0000383801-mRNA-1">
    <property type="protein sequence ID" value="DME_0000383801-mRNA-1"/>
    <property type="gene ID" value="DME_0000383801"/>
</dbReference>
<gene>
    <name evidence="6" type="ORF">DME_LOCUS7843</name>
</gene>
<proteinExistence type="predicted"/>
<dbReference type="Proteomes" id="UP000038040">
    <property type="component" value="Unplaced"/>
</dbReference>
<dbReference type="OrthoDB" id="73307at2759"/>
<comment type="subcellular location">
    <subcellularLocation>
        <location evidence="1">Golgi apparatus</location>
        <location evidence="1">trans-Golgi network</location>
    </subcellularLocation>
</comment>
<name>A0A0N4U9R0_DRAME</name>
<evidence type="ECO:0000313" key="8">
    <source>
        <dbReference type="Proteomes" id="UP000274756"/>
    </source>
</evidence>
<evidence type="ECO:0000256" key="2">
    <source>
        <dbReference type="ARBA" id="ARBA00014207"/>
    </source>
</evidence>
<dbReference type="Gene3D" id="1.10.472.80">
    <property type="entry name" value="Ypt/Rab-GAP domain of gyp1p, domain 3"/>
    <property type="match status" value="1"/>
</dbReference>
<dbReference type="PANTHER" id="PTHR13297:SF5">
    <property type="entry name" value="TBC1 DOMAIN FAMILY MEMBER 23"/>
    <property type="match status" value="1"/>
</dbReference>
<dbReference type="InterPro" id="IPR000195">
    <property type="entry name" value="Rab-GAP-TBC_dom"/>
</dbReference>
<evidence type="ECO:0000259" key="5">
    <source>
        <dbReference type="PROSITE" id="PS50206"/>
    </source>
</evidence>
<dbReference type="GO" id="GO:0005829">
    <property type="term" value="C:cytosol"/>
    <property type="evidence" value="ECO:0007669"/>
    <property type="project" value="GOC"/>
</dbReference>
<evidence type="ECO:0000256" key="4">
    <source>
        <dbReference type="ARBA" id="ARBA00023034"/>
    </source>
</evidence>
<dbReference type="Proteomes" id="UP000274756">
    <property type="component" value="Unassembled WGS sequence"/>
</dbReference>
<evidence type="ECO:0000313" key="6">
    <source>
        <dbReference type="EMBL" id="VDN57870.1"/>
    </source>
</evidence>
<evidence type="ECO:0000313" key="9">
    <source>
        <dbReference type="WBParaSite" id="DME_0000383801-mRNA-1"/>
    </source>
</evidence>
<dbReference type="SMART" id="SM00450">
    <property type="entry name" value="RHOD"/>
    <property type="match status" value="1"/>
</dbReference>
<dbReference type="STRING" id="318479.A0A0N4U9R0"/>
<sequence>MDNELQSESPLSDDWVQENNKISNVWNDNATGSNDALSSSFTSSTCLSEVQAEKYGRTWLKFLFQSYLGVQNKAGIALDCIPIYNGPDSDLLQQECMKLAARVPSKFSPGDIEAIISVFCDREECNFDPNWIYILEMLISLPCSLYQIYNMFHAINTKFIPRLIYRKMYLDKNAVCFQLMYLILQYHEPNLCAFLYSRKINTFDFSYSHFSTLFAKTVKKEILYMIWDKYFEKGDPFLLFTMVMVFVINPARELMKLEDRREILSMIDFSSKRFAPLDVDDFFIISVYFLNQTPSSIKHDFQHELFGSRSDRETFLELKQLLALPIDARDLIRSGFDENANKSDPINFFIIDARPHNQYTAGHIEGSYNLDSTLFVDAPEKYNIAVSSLDAYRHSSHPDHHLLFMGSGREEVDSYLHMIIANFLHQGRKHISIVDGGYRAVHNQLAANLNRLEGHQTTLCIECDKPSNLIERSSSRKLPNFKLGSIFGAVRAKGPSLTKKIRSMSIGSPNNSDISILHVNAKERHGRRYRNERSVFTLSDSDSDYENSINIKAASEEPKLKLDEILAETYVEDHFAGMEVWSDGSTSYTVKCYLVLTGTHILVYHQSNSVSDILLYFILLPCLCFPDEVISRGRHAYESVLRLASKKKIPEMLTFKFGYCISKDDYKVTIVRRFIIPRAGDCAKAVKSNIIRFWPDMLG</sequence>
<dbReference type="CDD" id="cd00158">
    <property type="entry name" value="RHOD"/>
    <property type="match status" value="1"/>
</dbReference>
<keyword evidence="3" id="KW-0217">Developmental protein</keyword>
<organism evidence="7 9">
    <name type="scientific">Dracunculus medinensis</name>
    <name type="common">Guinea worm</name>
    <dbReference type="NCBI Taxonomy" id="318479"/>
    <lineage>
        <taxon>Eukaryota</taxon>
        <taxon>Metazoa</taxon>
        <taxon>Ecdysozoa</taxon>
        <taxon>Nematoda</taxon>
        <taxon>Chromadorea</taxon>
        <taxon>Rhabditida</taxon>
        <taxon>Spirurina</taxon>
        <taxon>Dracunculoidea</taxon>
        <taxon>Dracunculidae</taxon>
        <taxon>Dracunculus</taxon>
    </lineage>
</organism>
<dbReference type="Pfam" id="PF00581">
    <property type="entry name" value="Rhodanese"/>
    <property type="match status" value="1"/>
</dbReference>
<evidence type="ECO:0000256" key="3">
    <source>
        <dbReference type="ARBA" id="ARBA00022473"/>
    </source>
</evidence>
<dbReference type="CDD" id="cd20788">
    <property type="entry name" value="TBC1D23_C-like"/>
    <property type="match status" value="1"/>
</dbReference>
<dbReference type="Pfam" id="PF19430">
    <property type="entry name" value="TBC1D23_C"/>
    <property type="match status" value="1"/>
</dbReference>
<accession>A0A0N4U9R0</accession>
<dbReference type="PROSITE" id="PS50206">
    <property type="entry name" value="RHODANESE_3"/>
    <property type="match status" value="1"/>
</dbReference>
<keyword evidence="4" id="KW-0333">Golgi apparatus</keyword>
<keyword evidence="8" id="KW-1185">Reference proteome</keyword>
<protein>
    <recommendedName>
        <fullName evidence="2">TBC1 domain family member 23</fullName>
    </recommendedName>
</protein>
<dbReference type="SUPFAM" id="SSF47923">
    <property type="entry name" value="Ypt/Rab-GAP domain of gyp1p"/>
    <property type="match status" value="1"/>
</dbReference>
<dbReference type="AlphaFoldDB" id="A0A0N4U9R0"/>
<feature type="domain" description="Rhodanese" evidence="5">
    <location>
        <begin position="344"/>
        <end position="446"/>
    </location>
</feature>
<dbReference type="InterPro" id="IPR001763">
    <property type="entry name" value="Rhodanese-like_dom"/>
</dbReference>
<dbReference type="GO" id="GO:0099041">
    <property type="term" value="P:vesicle tethering to Golgi"/>
    <property type="evidence" value="ECO:0007669"/>
    <property type="project" value="TreeGrafter"/>
</dbReference>
<dbReference type="PANTHER" id="PTHR13297">
    <property type="entry name" value="TBC1 DOMAIN FAMILY MEMBER 23-RELATED"/>
    <property type="match status" value="1"/>
</dbReference>
<dbReference type="InterPro" id="IPR045799">
    <property type="entry name" value="TBC1D23_C"/>
</dbReference>
<dbReference type="InterPro" id="IPR036873">
    <property type="entry name" value="Rhodanese-like_dom_sf"/>
</dbReference>
<dbReference type="InterPro" id="IPR039755">
    <property type="entry name" value="TBC1D23"/>
</dbReference>
<dbReference type="GO" id="GO:0042147">
    <property type="term" value="P:retrograde transport, endosome to Golgi"/>
    <property type="evidence" value="ECO:0007669"/>
    <property type="project" value="InterPro"/>
</dbReference>
<dbReference type="Pfam" id="PF00566">
    <property type="entry name" value="RabGAP-TBC"/>
    <property type="match status" value="1"/>
</dbReference>
<dbReference type="GO" id="GO:0005802">
    <property type="term" value="C:trans-Golgi network"/>
    <property type="evidence" value="ECO:0007669"/>
    <property type="project" value="TreeGrafter"/>
</dbReference>